<dbReference type="Gene3D" id="3.40.640.10">
    <property type="entry name" value="Type I PLP-dependent aspartate aminotransferase-like (Major domain)"/>
    <property type="match status" value="1"/>
</dbReference>
<dbReference type="PIRSF" id="PIRSF001434">
    <property type="entry name" value="CGS"/>
    <property type="match status" value="1"/>
</dbReference>
<evidence type="ECO:0000313" key="4">
    <source>
        <dbReference type="EMBL" id="MBK1811597.1"/>
    </source>
</evidence>
<comment type="caution">
    <text evidence="4">The sequence shown here is derived from an EMBL/GenBank/DDBJ whole genome shotgun (WGS) entry which is preliminary data.</text>
</comment>
<dbReference type="InterPro" id="IPR015422">
    <property type="entry name" value="PyrdxlP-dep_Trfase_small"/>
</dbReference>
<gene>
    <name evidence="4" type="ORF">JHL18_13305</name>
</gene>
<reference evidence="5" key="1">
    <citation type="submission" date="2021-01" db="EMBL/GenBank/DDBJ databases">
        <title>Genome public.</title>
        <authorList>
            <person name="Liu C."/>
            <person name="Sun Q."/>
        </authorList>
    </citation>
    <scope>NUCLEOTIDE SEQUENCE [LARGE SCALE GENOMIC DNA]</scope>
    <source>
        <strain evidence="5">YIM B02505</strain>
    </source>
</reference>
<evidence type="ECO:0000256" key="1">
    <source>
        <dbReference type="ARBA" id="ARBA00001933"/>
    </source>
</evidence>
<dbReference type="EMBL" id="JAENHN010000038">
    <property type="protein sequence ID" value="MBK1811597.1"/>
    <property type="molecule type" value="Genomic_DNA"/>
</dbReference>
<name>A0ABS1EQB5_9CLOT</name>
<comment type="cofactor">
    <cofactor evidence="1 3">
        <name>pyridoxal 5'-phosphate</name>
        <dbReference type="ChEBI" id="CHEBI:597326"/>
    </cofactor>
</comment>
<keyword evidence="4" id="KW-0808">Transferase</keyword>
<evidence type="ECO:0000256" key="2">
    <source>
        <dbReference type="ARBA" id="ARBA00022898"/>
    </source>
</evidence>
<dbReference type="PANTHER" id="PTHR11808">
    <property type="entry name" value="TRANS-SULFURATION ENZYME FAMILY MEMBER"/>
    <property type="match status" value="1"/>
</dbReference>
<evidence type="ECO:0000256" key="3">
    <source>
        <dbReference type="RuleBase" id="RU362118"/>
    </source>
</evidence>
<dbReference type="InterPro" id="IPR000277">
    <property type="entry name" value="Cys/Met-Metab_PyrdxlP-dep_enz"/>
</dbReference>
<dbReference type="PANTHER" id="PTHR11808:SF90">
    <property type="entry name" value="CYSTATHIONINE GAMMA-SYNTHASE"/>
    <property type="match status" value="1"/>
</dbReference>
<dbReference type="Gene3D" id="3.90.1150.10">
    <property type="entry name" value="Aspartate Aminotransferase, domain 1"/>
    <property type="match status" value="1"/>
</dbReference>
<dbReference type="Proteomes" id="UP000596739">
    <property type="component" value="Unassembled WGS sequence"/>
</dbReference>
<dbReference type="InterPro" id="IPR015421">
    <property type="entry name" value="PyrdxlP-dep_Trfase_major"/>
</dbReference>
<proteinExistence type="inferred from homology"/>
<keyword evidence="2 3" id="KW-0663">Pyridoxal phosphate</keyword>
<organism evidence="4 5">
    <name type="scientific">Clostridium yunnanense</name>
    <dbReference type="NCBI Taxonomy" id="2800325"/>
    <lineage>
        <taxon>Bacteria</taxon>
        <taxon>Bacillati</taxon>
        <taxon>Bacillota</taxon>
        <taxon>Clostridia</taxon>
        <taxon>Eubacteriales</taxon>
        <taxon>Clostridiaceae</taxon>
        <taxon>Clostridium</taxon>
    </lineage>
</organism>
<dbReference type="RefSeq" id="WP_200269972.1">
    <property type="nucleotide sequence ID" value="NZ_JAENHN010000038.1"/>
</dbReference>
<evidence type="ECO:0000313" key="5">
    <source>
        <dbReference type="Proteomes" id="UP000596739"/>
    </source>
</evidence>
<accession>A0ABS1EQB5</accession>
<comment type="similarity">
    <text evidence="3">Belongs to the trans-sulfuration enzymes family.</text>
</comment>
<dbReference type="Pfam" id="PF01053">
    <property type="entry name" value="Cys_Met_Meta_PP"/>
    <property type="match status" value="1"/>
</dbReference>
<dbReference type="SUPFAM" id="SSF53383">
    <property type="entry name" value="PLP-dependent transferases"/>
    <property type="match status" value="1"/>
</dbReference>
<dbReference type="GO" id="GO:0016740">
    <property type="term" value="F:transferase activity"/>
    <property type="evidence" value="ECO:0007669"/>
    <property type="project" value="UniProtKB-KW"/>
</dbReference>
<dbReference type="CDD" id="cd00614">
    <property type="entry name" value="CGS_like"/>
    <property type="match status" value="1"/>
</dbReference>
<sequence length="384" mass="42706">MCAEKLLKFETTAVHGSKGFDPLTGAISFPIYQTATFKHGGLNESTGYDYSRLQNPTREEVENTVARLEGAKYGAGFSTGVAAVTAVLSLFKPGDHILVSDDLYGGTFRLFRDIYGPYGIEHDFIDTTELKDIIDSIKENTKAIFIETPSNPMMKVVDINEVVKIAREKNIIVIVDNTFLTPYFQKPLNLGVHIVVHSGTKFLGGHNDTLAGFVVTNEQWINEKIRFYEKSTGATLAPFDSWLILRGIKTLHIRMEKSQENAIEIAGFLKRHPKIKEVFYVGLPEHKGYEISKNQASGFGSMISFKVKNQEDVAKILKNVEVINFAESLGGVETLITYPQTQTHAEIPSEIKKRLGVTEDLLRLSVGIENINDLIEDLESALGC</sequence>
<protein>
    <submittedName>
        <fullName evidence="4">PLP-dependent transferase</fullName>
    </submittedName>
</protein>
<keyword evidence="5" id="KW-1185">Reference proteome</keyword>
<dbReference type="InterPro" id="IPR015424">
    <property type="entry name" value="PyrdxlP-dep_Trfase"/>
</dbReference>